<dbReference type="Proteomes" id="UP001050808">
    <property type="component" value="Unassembled WGS sequence"/>
</dbReference>
<organism evidence="1 2">
    <name type="scientific">Streptomyces violascens</name>
    <dbReference type="NCBI Taxonomy" id="67381"/>
    <lineage>
        <taxon>Bacteria</taxon>
        <taxon>Bacillati</taxon>
        <taxon>Actinomycetota</taxon>
        <taxon>Actinomycetes</taxon>
        <taxon>Kitasatosporales</taxon>
        <taxon>Streptomycetaceae</taxon>
        <taxon>Streptomyces</taxon>
    </lineage>
</organism>
<name>A0ABQ3QWE5_9ACTN</name>
<sequence>MGALDAAALHPGLQSPGLARHYFAEAAALRTSVKERLRQELRAPNFTPYLVHNTTSGLLAVLFAASARGRTVRTCGPDNQHYPAYAGILPHSGRDAEWELRTHVSPLSGTIDDLAGEGVQIVDAAQSLGTALTSAALSRGDVVLAPLHKHLGLAVGLGLVLVRSGRPELEHVHSVLGVAESGAQSLDLLRTAERALQEAEGRIFNRAVIDVDDGLRAWCAQHGMRLLNRGHGVPFACITTTDGAAVTERLAPSGWRHFRTENVARFAFHCPGLADDPPADHTTAFQEALALALHIG</sequence>
<dbReference type="EMBL" id="BNDY01000017">
    <property type="protein sequence ID" value="GHI41567.1"/>
    <property type="molecule type" value="Genomic_DNA"/>
</dbReference>
<comment type="caution">
    <text evidence="1">The sequence shown here is derived from an EMBL/GenBank/DDBJ whole genome shotgun (WGS) entry which is preliminary data.</text>
</comment>
<evidence type="ECO:0000313" key="1">
    <source>
        <dbReference type="EMBL" id="GHI41567.1"/>
    </source>
</evidence>
<protein>
    <submittedName>
        <fullName evidence="1">Uncharacterized protein</fullName>
    </submittedName>
</protein>
<dbReference type="InterPro" id="IPR015424">
    <property type="entry name" value="PyrdxlP-dep_Trfase"/>
</dbReference>
<accession>A0ABQ3QWE5</accession>
<dbReference type="RefSeq" id="WP_226599610.1">
    <property type="nucleotide sequence ID" value="NZ_BNDY01000017.1"/>
</dbReference>
<reference evidence="1" key="1">
    <citation type="submission" date="2024-05" db="EMBL/GenBank/DDBJ databases">
        <title>Whole genome shotgun sequence of Streptomyces violascens NBRC 12920.</title>
        <authorList>
            <person name="Komaki H."/>
            <person name="Tamura T."/>
        </authorList>
    </citation>
    <scope>NUCLEOTIDE SEQUENCE</scope>
    <source>
        <strain evidence="1">NBRC 12920</strain>
    </source>
</reference>
<dbReference type="InterPro" id="IPR046066">
    <property type="entry name" value="DUF6024"/>
</dbReference>
<keyword evidence="2" id="KW-1185">Reference proteome</keyword>
<evidence type="ECO:0000313" key="2">
    <source>
        <dbReference type="Proteomes" id="UP001050808"/>
    </source>
</evidence>
<gene>
    <name evidence="1" type="ORF">Sviol_59750</name>
</gene>
<dbReference type="Pfam" id="PF19488">
    <property type="entry name" value="DUF6024"/>
    <property type="match status" value="1"/>
</dbReference>
<dbReference type="SUPFAM" id="SSF53383">
    <property type="entry name" value="PLP-dependent transferases"/>
    <property type="match status" value="1"/>
</dbReference>
<proteinExistence type="predicted"/>